<organism evidence="1 2">
    <name type="scientific">Bacillus safensis</name>
    <dbReference type="NCBI Taxonomy" id="561879"/>
    <lineage>
        <taxon>Bacteria</taxon>
        <taxon>Bacillati</taxon>
        <taxon>Bacillota</taxon>
        <taxon>Bacilli</taxon>
        <taxon>Bacillales</taxon>
        <taxon>Bacillaceae</taxon>
        <taxon>Bacillus</taxon>
    </lineage>
</organism>
<name>A0A5S9MHX6_BACIA</name>
<accession>A0A5S9MHX6</accession>
<protein>
    <submittedName>
        <fullName evidence="1">Uncharacterized protein</fullName>
    </submittedName>
</protein>
<gene>
    <name evidence="1" type="ORF">BsIDN1_63060</name>
</gene>
<dbReference type="Proteomes" id="UP000464658">
    <property type="component" value="Chromosome"/>
</dbReference>
<evidence type="ECO:0000313" key="2">
    <source>
        <dbReference type="Proteomes" id="UP000464658"/>
    </source>
</evidence>
<proteinExistence type="predicted"/>
<dbReference type="AlphaFoldDB" id="A0A5S9MHX6"/>
<reference evidence="1 2" key="1">
    <citation type="submission" date="2019-12" db="EMBL/GenBank/DDBJ databases">
        <title>Full genome sequence of a Bacillus safensis strain isolated from commercially available natto in Indonesia.</title>
        <authorList>
            <person name="Yoshida M."/>
            <person name="Uomi M."/>
            <person name="Waturangi D."/>
            <person name="Ekaputri J.J."/>
            <person name="Setiamarga D.H.E."/>
        </authorList>
    </citation>
    <scope>NUCLEOTIDE SEQUENCE [LARGE SCALE GENOMIC DNA]</scope>
    <source>
        <strain evidence="1 2">IDN1</strain>
    </source>
</reference>
<dbReference type="EMBL" id="AP021906">
    <property type="protein sequence ID" value="BBP92688.1"/>
    <property type="molecule type" value="Genomic_DNA"/>
</dbReference>
<sequence>MKLMITEDRDQDRHLFKIEQPETTYYAAFVHHAHYEEDLHQVNSQYGELFKQIRKNSKWTLSFLGILNIKKMSKNYWENKPIFILFLLTKRLFEYGDSSYARKS</sequence>
<evidence type="ECO:0000313" key="1">
    <source>
        <dbReference type="EMBL" id="BBP92688.1"/>
    </source>
</evidence>